<accession>A0A8H9GEN4</accession>
<dbReference type="EMBL" id="BMPT01000003">
    <property type="protein sequence ID" value="GGM16471.1"/>
    <property type="molecule type" value="Genomic_DNA"/>
</dbReference>
<dbReference type="AlphaFoldDB" id="A0A8H9GEN4"/>
<evidence type="ECO:0000313" key="2">
    <source>
        <dbReference type="EMBL" id="GGM16471.1"/>
    </source>
</evidence>
<proteinExistence type="predicted"/>
<feature type="transmembrane region" description="Helical" evidence="1">
    <location>
        <begin position="40"/>
        <end position="61"/>
    </location>
</feature>
<gene>
    <name evidence="2" type="ORF">GCM10010102_10150</name>
</gene>
<feature type="transmembrane region" description="Helical" evidence="1">
    <location>
        <begin position="73"/>
        <end position="92"/>
    </location>
</feature>
<feature type="transmembrane region" description="Helical" evidence="1">
    <location>
        <begin position="98"/>
        <end position="118"/>
    </location>
</feature>
<sequence length="142" mass="14620">MVTRSLATGAVALVGFLALVATTELFWFGPPSGAHNAGELFALVAGAVLALVTWALVGWTVARVARALRRPRASVVLGLAVPAAAVLVLALTVDLDPWSTGFGVLAFAAASGGVLATLRRRPAVPPDELRTRHGHPPVRMAA</sequence>
<keyword evidence="1" id="KW-0812">Transmembrane</keyword>
<protein>
    <submittedName>
        <fullName evidence="2">Uncharacterized protein</fullName>
    </submittedName>
</protein>
<comment type="caution">
    <text evidence="2">The sequence shown here is derived from an EMBL/GenBank/DDBJ whole genome shotgun (WGS) entry which is preliminary data.</text>
</comment>
<dbReference type="Proteomes" id="UP000655589">
    <property type="component" value="Unassembled WGS sequence"/>
</dbReference>
<evidence type="ECO:0000313" key="3">
    <source>
        <dbReference type="Proteomes" id="UP000655589"/>
    </source>
</evidence>
<reference evidence="2" key="2">
    <citation type="submission" date="2020-09" db="EMBL/GenBank/DDBJ databases">
        <authorList>
            <person name="Sun Q."/>
            <person name="Ohkuma M."/>
        </authorList>
    </citation>
    <scope>NUCLEOTIDE SEQUENCE</scope>
    <source>
        <strain evidence="2">JCM 3051</strain>
    </source>
</reference>
<feature type="transmembrane region" description="Helical" evidence="1">
    <location>
        <begin position="7"/>
        <end position="28"/>
    </location>
</feature>
<reference evidence="2" key="1">
    <citation type="journal article" date="2014" name="Int. J. Syst. Evol. Microbiol.">
        <title>Complete genome sequence of Corynebacterium casei LMG S-19264T (=DSM 44701T), isolated from a smear-ripened cheese.</title>
        <authorList>
            <consortium name="US DOE Joint Genome Institute (JGI-PGF)"/>
            <person name="Walter F."/>
            <person name="Albersmeier A."/>
            <person name="Kalinowski J."/>
            <person name="Ruckert C."/>
        </authorList>
    </citation>
    <scope>NUCLEOTIDE SEQUENCE</scope>
    <source>
        <strain evidence="2">JCM 3051</strain>
    </source>
</reference>
<keyword evidence="1" id="KW-1133">Transmembrane helix</keyword>
<evidence type="ECO:0000256" key="1">
    <source>
        <dbReference type="SAM" id="Phobius"/>
    </source>
</evidence>
<keyword evidence="1" id="KW-0472">Membrane</keyword>
<organism evidence="2 3">
    <name type="scientific">Promicromonospora citrea</name>
    <dbReference type="NCBI Taxonomy" id="43677"/>
    <lineage>
        <taxon>Bacteria</taxon>
        <taxon>Bacillati</taxon>
        <taxon>Actinomycetota</taxon>
        <taxon>Actinomycetes</taxon>
        <taxon>Micrococcales</taxon>
        <taxon>Promicromonosporaceae</taxon>
        <taxon>Promicromonospora</taxon>
    </lineage>
</organism>
<keyword evidence="3" id="KW-1185">Reference proteome</keyword>
<name>A0A8H9GEN4_9MICO</name>